<proteinExistence type="predicted"/>
<dbReference type="InterPro" id="IPR036052">
    <property type="entry name" value="TrpB-like_PALP_sf"/>
</dbReference>
<dbReference type="GO" id="GO:0004794">
    <property type="term" value="F:threonine deaminase activity"/>
    <property type="evidence" value="ECO:0007669"/>
    <property type="project" value="TreeGrafter"/>
</dbReference>
<gene>
    <name evidence="5" type="ORF">METZ01_LOCUS78501</name>
</gene>
<evidence type="ECO:0000313" key="5">
    <source>
        <dbReference type="EMBL" id="SVA25647.1"/>
    </source>
</evidence>
<dbReference type="GO" id="GO:0006565">
    <property type="term" value="P:L-serine catabolic process"/>
    <property type="evidence" value="ECO:0007669"/>
    <property type="project" value="TreeGrafter"/>
</dbReference>
<dbReference type="GO" id="GO:0003941">
    <property type="term" value="F:L-serine ammonia-lyase activity"/>
    <property type="evidence" value="ECO:0007669"/>
    <property type="project" value="TreeGrafter"/>
</dbReference>
<keyword evidence="3" id="KW-0456">Lyase</keyword>
<protein>
    <recommendedName>
        <fullName evidence="4">Tryptophan synthase beta chain-like PALP domain-containing protein</fullName>
    </recommendedName>
</protein>
<dbReference type="AlphaFoldDB" id="A0A381UE78"/>
<dbReference type="Gene3D" id="3.40.50.1100">
    <property type="match status" value="2"/>
</dbReference>
<dbReference type="PANTHER" id="PTHR48078:SF7">
    <property type="entry name" value="BLL6502 PROTEIN"/>
    <property type="match status" value="1"/>
</dbReference>
<dbReference type="GO" id="GO:0009097">
    <property type="term" value="P:isoleucine biosynthetic process"/>
    <property type="evidence" value="ECO:0007669"/>
    <property type="project" value="TreeGrafter"/>
</dbReference>
<dbReference type="PANTHER" id="PTHR48078">
    <property type="entry name" value="THREONINE DEHYDRATASE, MITOCHONDRIAL-RELATED"/>
    <property type="match status" value="1"/>
</dbReference>
<accession>A0A381UE78</accession>
<dbReference type="GO" id="GO:0006567">
    <property type="term" value="P:L-threonine catabolic process"/>
    <property type="evidence" value="ECO:0007669"/>
    <property type="project" value="TreeGrafter"/>
</dbReference>
<reference evidence="5" key="1">
    <citation type="submission" date="2018-05" db="EMBL/GenBank/DDBJ databases">
        <authorList>
            <person name="Lanie J.A."/>
            <person name="Ng W.-L."/>
            <person name="Kazmierczak K.M."/>
            <person name="Andrzejewski T.M."/>
            <person name="Davidsen T.M."/>
            <person name="Wayne K.J."/>
            <person name="Tettelin H."/>
            <person name="Glass J.I."/>
            <person name="Rusch D."/>
            <person name="Podicherti R."/>
            <person name="Tsui H.-C.T."/>
            <person name="Winkler M.E."/>
        </authorList>
    </citation>
    <scope>NUCLEOTIDE SEQUENCE</scope>
</reference>
<organism evidence="5">
    <name type="scientific">marine metagenome</name>
    <dbReference type="NCBI Taxonomy" id="408172"/>
    <lineage>
        <taxon>unclassified sequences</taxon>
        <taxon>metagenomes</taxon>
        <taxon>ecological metagenomes</taxon>
    </lineage>
</organism>
<evidence type="ECO:0000256" key="1">
    <source>
        <dbReference type="ARBA" id="ARBA00001933"/>
    </source>
</evidence>
<dbReference type="SUPFAM" id="SSF53686">
    <property type="entry name" value="Tryptophan synthase beta subunit-like PLP-dependent enzymes"/>
    <property type="match status" value="1"/>
</dbReference>
<dbReference type="EMBL" id="UINC01006126">
    <property type="protein sequence ID" value="SVA25647.1"/>
    <property type="molecule type" value="Genomic_DNA"/>
</dbReference>
<feature type="non-terminal residue" evidence="5">
    <location>
        <position position="1"/>
    </location>
</feature>
<sequence>VLVITLDQIESATSIVYAEMQPTPQYCWPLLCENLGTEVWVKHENQTPIGSFKIRGGLVYFAHLAKSSENPKSVVSATKGNHGQSVGFAARRYGIPVTIVVPYGNSIEKNNAMRSLGVNLLEHGDDFQSAREFAIKMAHENSLKMIPSFDPLLVTGVATYSLELLKAVKDLDIVYVPIGLGSGICGMLAVRDALKLKTKVVGVVSAHASSYAKSFTSRRPVESPVNTKIADGMDCRIPEQSALEIIWKGVERIVQVSDDEIAEAMRILHECTHNVFEGSGAAAYAAAMQESSRIKGCKVAVIASGGNIDREVYAAVLNGETFAA</sequence>
<evidence type="ECO:0000256" key="2">
    <source>
        <dbReference type="ARBA" id="ARBA00022898"/>
    </source>
</evidence>
<feature type="domain" description="Tryptophan synthase beta chain-like PALP" evidence="4">
    <location>
        <begin position="21"/>
        <end position="305"/>
    </location>
</feature>
<dbReference type="NCBIfam" id="NF004771">
    <property type="entry name" value="PRK06110.1"/>
    <property type="match status" value="1"/>
</dbReference>
<dbReference type="CDD" id="cd01562">
    <property type="entry name" value="Thr-dehyd"/>
    <property type="match status" value="1"/>
</dbReference>
<dbReference type="InterPro" id="IPR050147">
    <property type="entry name" value="Ser/Thr_Dehydratase"/>
</dbReference>
<keyword evidence="2" id="KW-0663">Pyridoxal phosphate</keyword>
<name>A0A381UE78_9ZZZZ</name>
<evidence type="ECO:0000256" key="3">
    <source>
        <dbReference type="ARBA" id="ARBA00023239"/>
    </source>
</evidence>
<evidence type="ECO:0000259" key="4">
    <source>
        <dbReference type="Pfam" id="PF00291"/>
    </source>
</evidence>
<dbReference type="Pfam" id="PF00291">
    <property type="entry name" value="PALP"/>
    <property type="match status" value="1"/>
</dbReference>
<comment type="cofactor">
    <cofactor evidence="1">
        <name>pyridoxal 5'-phosphate</name>
        <dbReference type="ChEBI" id="CHEBI:597326"/>
    </cofactor>
</comment>
<dbReference type="InterPro" id="IPR001926">
    <property type="entry name" value="TrpB-like_PALP"/>
</dbReference>